<dbReference type="AlphaFoldDB" id="A0AAW4XWH6"/>
<evidence type="ECO:0000313" key="2">
    <source>
        <dbReference type="Proteomes" id="UP001199260"/>
    </source>
</evidence>
<accession>A0AAW4XWH6</accession>
<name>A0AAW4XWH6_9BURK</name>
<dbReference type="Proteomes" id="UP001199260">
    <property type="component" value="Unassembled WGS sequence"/>
</dbReference>
<reference evidence="1 2" key="1">
    <citation type="submission" date="2021-11" db="EMBL/GenBank/DDBJ databases">
        <title>Genome sequence.</title>
        <authorList>
            <person name="Sun Q."/>
        </authorList>
    </citation>
    <scope>NUCLEOTIDE SEQUENCE [LARGE SCALE GENOMIC DNA]</scope>
    <source>
        <strain evidence="1 2">KCTC 12005</strain>
    </source>
</reference>
<protein>
    <submittedName>
        <fullName evidence="1">Uncharacterized protein</fullName>
    </submittedName>
</protein>
<comment type="caution">
    <text evidence="1">The sequence shown here is derived from an EMBL/GenBank/DDBJ whole genome shotgun (WGS) entry which is preliminary data.</text>
</comment>
<dbReference type="RefSeq" id="WP_230774158.1">
    <property type="nucleotide sequence ID" value="NZ_JAJNCT010000009.1"/>
</dbReference>
<evidence type="ECO:0000313" key="1">
    <source>
        <dbReference type="EMBL" id="MCD2165480.1"/>
    </source>
</evidence>
<sequence length="106" mass="10949">MNDSERLAIAAHLHVALRRKTGRVTDTEWMASDTAYGQAMAQFALNHARSHQDAELERLALRFAASLPGAPAPAAATMGAAVAGPAADAAAPGLVASAKRYVGGLR</sequence>
<keyword evidence="2" id="KW-1185">Reference proteome</keyword>
<proteinExistence type="predicted"/>
<dbReference type="EMBL" id="JAJNCT010000009">
    <property type="protein sequence ID" value="MCD2165480.1"/>
    <property type="molecule type" value="Genomic_DNA"/>
</dbReference>
<organism evidence="1 2">
    <name type="scientific">Comamonas koreensis</name>
    <dbReference type="NCBI Taxonomy" id="160825"/>
    <lineage>
        <taxon>Bacteria</taxon>
        <taxon>Pseudomonadati</taxon>
        <taxon>Pseudomonadota</taxon>
        <taxon>Betaproteobacteria</taxon>
        <taxon>Burkholderiales</taxon>
        <taxon>Comamonadaceae</taxon>
        <taxon>Comamonas</taxon>
    </lineage>
</organism>
<gene>
    <name evidence="1" type="ORF">LPW39_10060</name>
</gene>